<evidence type="ECO:0000256" key="1">
    <source>
        <dbReference type="SAM" id="Phobius"/>
    </source>
</evidence>
<dbReference type="AlphaFoldDB" id="A0A2M9D8G0"/>
<dbReference type="EMBL" id="PGFH01000001">
    <property type="protein sequence ID" value="PJJ82016.1"/>
    <property type="molecule type" value="Genomic_DNA"/>
</dbReference>
<dbReference type="Pfam" id="PF09819">
    <property type="entry name" value="ABC_cobalt"/>
    <property type="match status" value="1"/>
</dbReference>
<evidence type="ECO:0000313" key="3">
    <source>
        <dbReference type="Proteomes" id="UP000231742"/>
    </source>
</evidence>
<feature type="transmembrane region" description="Helical" evidence="1">
    <location>
        <begin position="88"/>
        <end position="107"/>
    </location>
</feature>
<reference evidence="2 3" key="1">
    <citation type="submission" date="2017-11" db="EMBL/GenBank/DDBJ databases">
        <title>Genomic Encyclopedia of Archaeal and Bacterial Type Strains, Phase II (KMG-II): From Individual Species to Whole Genera.</title>
        <authorList>
            <person name="Goeker M."/>
        </authorList>
    </citation>
    <scope>NUCLEOTIDE SEQUENCE [LARGE SCALE GENOMIC DNA]</scope>
    <source>
        <strain evidence="2 3">DSM 16400</strain>
    </source>
</reference>
<dbReference type="InterPro" id="IPR017195">
    <property type="entry name" value="ABC_thiamin-permease_prd"/>
</dbReference>
<proteinExistence type="predicted"/>
<dbReference type="PIRSF" id="PIRSF037394">
    <property type="entry name" value="ABC_thiamine-permease_YkoE_prd"/>
    <property type="match status" value="1"/>
</dbReference>
<dbReference type="Proteomes" id="UP000231742">
    <property type="component" value="Unassembled WGS sequence"/>
</dbReference>
<feature type="transmembrane region" description="Helical" evidence="1">
    <location>
        <begin position="165"/>
        <end position="187"/>
    </location>
</feature>
<keyword evidence="1" id="KW-1133">Transmembrane helix</keyword>
<keyword evidence="1" id="KW-0812">Transmembrane</keyword>
<dbReference type="OrthoDB" id="8017424at2"/>
<feature type="transmembrane region" description="Helical" evidence="1">
    <location>
        <begin position="137"/>
        <end position="159"/>
    </location>
</feature>
<comment type="caution">
    <text evidence="2">The sequence shown here is derived from an EMBL/GenBank/DDBJ whole genome shotgun (WGS) entry which is preliminary data.</text>
</comment>
<feature type="transmembrane region" description="Helical" evidence="1">
    <location>
        <begin position="113"/>
        <end position="130"/>
    </location>
</feature>
<accession>A0A2M9D8G0</accession>
<feature type="transmembrane region" description="Helical" evidence="1">
    <location>
        <begin position="56"/>
        <end position="81"/>
    </location>
</feature>
<evidence type="ECO:0000313" key="2">
    <source>
        <dbReference type="EMBL" id="PJJ82016.1"/>
    </source>
</evidence>
<feature type="transmembrane region" description="Helical" evidence="1">
    <location>
        <begin position="24"/>
        <end position="44"/>
    </location>
</feature>
<organism evidence="2 3">
    <name type="scientific">Salinibacterium amurskyense</name>
    <dbReference type="NCBI Taxonomy" id="205941"/>
    <lineage>
        <taxon>Bacteria</taxon>
        <taxon>Bacillati</taxon>
        <taxon>Actinomycetota</taxon>
        <taxon>Actinomycetes</taxon>
        <taxon>Micrococcales</taxon>
        <taxon>Microbacteriaceae</taxon>
        <taxon>Salinibacterium</taxon>
    </lineage>
</organism>
<protein>
    <submittedName>
        <fullName evidence="2">Energy-coupling factor transport system substrate-specific component</fullName>
    </submittedName>
</protein>
<dbReference type="RefSeq" id="WP_100389282.1">
    <property type="nucleotide sequence ID" value="NZ_BMZU01000001.1"/>
</dbReference>
<keyword evidence="1" id="KW-0472">Membrane</keyword>
<gene>
    <name evidence="2" type="ORF">CLV85_1202</name>
</gene>
<keyword evidence="3" id="KW-1185">Reference proteome</keyword>
<sequence length="210" mass="21296">MTTTAPSSSTSSTSTLGSRFQWRVIDIVVASVIGVASGLIFVVWNVASSPAMAPFAALLPGLQAIGGGFWLFAGVLTALVIRKPGAAIYGEVVAASVSALIGNQWGILTLVSGITQGVGAEIVFAAFLYANWRASGAILAGAGAGLAMAITDLLLWYPGSALPFIIIYTVAAVVGGMIIAGLLSWLATRGLAATGALNRFGAGREIAKRV</sequence>
<name>A0A2M9D8G0_9MICO</name>